<dbReference type="GO" id="GO:0005886">
    <property type="term" value="C:plasma membrane"/>
    <property type="evidence" value="ECO:0007669"/>
    <property type="project" value="TreeGrafter"/>
</dbReference>
<dbReference type="CDD" id="cd12914">
    <property type="entry name" value="PDC1_DGC_like"/>
    <property type="match status" value="1"/>
</dbReference>
<dbReference type="Pfam" id="PF22588">
    <property type="entry name" value="dCache_1_like"/>
    <property type="match status" value="1"/>
</dbReference>
<evidence type="ECO:0000256" key="1">
    <source>
        <dbReference type="ARBA" id="ARBA00012528"/>
    </source>
</evidence>
<dbReference type="EMBL" id="SACP01000026">
    <property type="protein sequence ID" value="RVU14899.1"/>
    <property type="molecule type" value="Genomic_DNA"/>
</dbReference>
<keyword evidence="3" id="KW-0812">Transmembrane</keyword>
<dbReference type="CDD" id="cd12915">
    <property type="entry name" value="PDC2_DGC_like"/>
    <property type="match status" value="1"/>
</dbReference>
<feature type="transmembrane region" description="Helical" evidence="3">
    <location>
        <begin position="263"/>
        <end position="285"/>
    </location>
</feature>
<protein>
    <recommendedName>
        <fullName evidence="1">diguanylate cyclase</fullName>
        <ecNumber evidence="1">2.7.7.65</ecNumber>
    </recommendedName>
</protein>
<dbReference type="Pfam" id="PF00990">
    <property type="entry name" value="GGDEF"/>
    <property type="match status" value="1"/>
</dbReference>
<dbReference type="Gene3D" id="3.30.450.20">
    <property type="entry name" value="PAS domain"/>
    <property type="match status" value="2"/>
</dbReference>
<comment type="catalytic activity">
    <reaction evidence="2">
        <text>2 GTP = 3',3'-c-di-GMP + 2 diphosphate</text>
        <dbReference type="Rhea" id="RHEA:24898"/>
        <dbReference type="ChEBI" id="CHEBI:33019"/>
        <dbReference type="ChEBI" id="CHEBI:37565"/>
        <dbReference type="ChEBI" id="CHEBI:58805"/>
        <dbReference type="EC" id="2.7.7.65"/>
    </reaction>
</comment>
<sequence>MMAVSALMLLELRQDAWDKAEQTSRNLLQVIERDVARNIELLDLSLRGVQDNLRAPGLDAASPEIRQLTLFDRATSAQDIGLMMVLDEHGRPTESSPRSPAPTGSFADRDYFRVHVARPDLGLYLGPPVVSRLNGERMLPLSRRITKPDGTFGGVAVATLKLSYFRRLLDRLGLGRDGAINLYHRDGTRIMRHPYVEADLGTSIAGTANFERFRREGSGSFTSASVRDGLLRHYTFTGVGDLPLLLNVALSVDEIDAEWRTKAAVISGVVLVLGGLTIALVVMFARELERRTGIEAELARLSMTDMLTGLPNRRRFEDELDRAWGRAAGSGRPLSLLVVDADHFKRYNDRYGHGVGDEILKGLAGALSESVFRPGDLVCRIGGEEFVVLLPGTDGTGALSVADRIHDAVAQVALASAGIGGGSVTVSIGAASAAQARDAADLVRLADEALYAAKNGGRNQTRSAAAPAATAALRLVHARQI</sequence>
<keyword evidence="6" id="KW-1185">Reference proteome</keyword>
<dbReference type="InterPro" id="IPR043128">
    <property type="entry name" value="Rev_trsase/Diguanyl_cyclase"/>
</dbReference>
<evidence type="ECO:0000259" key="4">
    <source>
        <dbReference type="PROSITE" id="PS50887"/>
    </source>
</evidence>
<dbReference type="SMART" id="SM00267">
    <property type="entry name" value="GGDEF"/>
    <property type="match status" value="1"/>
</dbReference>
<dbReference type="InterPro" id="IPR029787">
    <property type="entry name" value="Nucleotide_cyclase"/>
</dbReference>
<dbReference type="AlphaFoldDB" id="A0A3S2VKF2"/>
<keyword evidence="3" id="KW-0472">Membrane</keyword>
<dbReference type="Gene3D" id="3.30.70.270">
    <property type="match status" value="1"/>
</dbReference>
<dbReference type="Proteomes" id="UP000286997">
    <property type="component" value="Unassembled WGS sequence"/>
</dbReference>
<reference evidence="5 6" key="1">
    <citation type="submission" date="2019-01" db="EMBL/GenBank/DDBJ databases">
        <authorList>
            <person name="Chen W.-M."/>
        </authorList>
    </citation>
    <scope>NUCLEOTIDE SEQUENCE [LARGE SCALE GENOMIC DNA]</scope>
    <source>
        <strain evidence="5 6">TER-1</strain>
    </source>
</reference>
<feature type="domain" description="GGDEF" evidence="4">
    <location>
        <begin position="332"/>
        <end position="466"/>
    </location>
</feature>
<comment type="caution">
    <text evidence="5">The sequence shown here is derived from an EMBL/GenBank/DDBJ whole genome shotgun (WGS) entry which is preliminary data.</text>
</comment>
<dbReference type="GO" id="GO:0043709">
    <property type="term" value="P:cell adhesion involved in single-species biofilm formation"/>
    <property type="evidence" value="ECO:0007669"/>
    <property type="project" value="TreeGrafter"/>
</dbReference>
<dbReference type="OrthoDB" id="9812260at2"/>
<accession>A0A3S2VKF2</accession>
<gene>
    <name evidence="5" type="ORF">EOE48_21620</name>
</gene>
<dbReference type="InterPro" id="IPR054327">
    <property type="entry name" value="His-kinase-like_sensor"/>
</dbReference>
<dbReference type="InterPro" id="IPR050469">
    <property type="entry name" value="Diguanylate_Cyclase"/>
</dbReference>
<dbReference type="GO" id="GO:1902201">
    <property type="term" value="P:negative regulation of bacterial-type flagellum-dependent cell motility"/>
    <property type="evidence" value="ECO:0007669"/>
    <property type="project" value="TreeGrafter"/>
</dbReference>
<evidence type="ECO:0000313" key="5">
    <source>
        <dbReference type="EMBL" id="RVU14899.1"/>
    </source>
</evidence>
<dbReference type="PANTHER" id="PTHR45138">
    <property type="entry name" value="REGULATORY COMPONENTS OF SENSORY TRANSDUCTION SYSTEM"/>
    <property type="match status" value="1"/>
</dbReference>
<dbReference type="PANTHER" id="PTHR45138:SF9">
    <property type="entry name" value="DIGUANYLATE CYCLASE DGCM-RELATED"/>
    <property type="match status" value="1"/>
</dbReference>
<dbReference type="FunFam" id="3.30.70.270:FF:000001">
    <property type="entry name" value="Diguanylate cyclase domain protein"/>
    <property type="match status" value="1"/>
</dbReference>
<name>A0A3S2VKF2_9HYPH</name>
<organism evidence="5 6">
    <name type="scientific">Methylobacterium oryzihabitans</name>
    <dbReference type="NCBI Taxonomy" id="2499852"/>
    <lineage>
        <taxon>Bacteria</taxon>
        <taxon>Pseudomonadati</taxon>
        <taxon>Pseudomonadota</taxon>
        <taxon>Alphaproteobacteria</taxon>
        <taxon>Hyphomicrobiales</taxon>
        <taxon>Methylobacteriaceae</taxon>
        <taxon>Methylobacterium</taxon>
    </lineage>
</organism>
<dbReference type="SUPFAM" id="SSF55073">
    <property type="entry name" value="Nucleotide cyclase"/>
    <property type="match status" value="1"/>
</dbReference>
<dbReference type="PROSITE" id="PS50887">
    <property type="entry name" value="GGDEF"/>
    <property type="match status" value="1"/>
</dbReference>
<dbReference type="CDD" id="cd01949">
    <property type="entry name" value="GGDEF"/>
    <property type="match status" value="1"/>
</dbReference>
<evidence type="ECO:0000313" key="6">
    <source>
        <dbReference type="Proteomes" id="UP000286997"/>
    </source>
</evidence>
<keyword evidence="3" id="KW-1133">Transmembrane helix</keyword>
<proteinExistence type="predicted"/>
<dbReference type="NCBIfam" id="TIGR00254">
    <property type="entry name" value="GGDEF"/>
    <property type="match status" value="1"/>
</dbReference>
<dbReference type="EC" id="2.7.7.65" evidence="1"/>
<evidence type="ECO:0000256" key="2">
    <source>
        <dbReference type="ARBA" id="ARBA00034247"/>
    </source>
</evidence>
<dbReference type="GO" id="GO:0052621">
    <property type="term" value="F:diguanylate cyclase activity"/>
    <property type="evidence" value="ECO:0007669"/>
    <property type="project" value="UniProtKB-EC"/>
</dbReference>
<dbReference type="InterPro" id="IPR000160">
    <property type="entry name" value="GGDEF_dom"/>
</dbReference>
<evidence type="ECO:0000256" key="3">
    <source>
        <dbReference type="SAM" id="Phobius"/>
    </source>
</evidence>